<dbReference type="Gene3D" id="3.40.50.620">
    <property type="entry name" value="HUPs"/>
    <property type="match status" value="1"/>
</dbReference>
<dbReference type="Gene3D" id="3.30.200.20">
    <property type="entry name" value="Phosphorylase Kinase, domain 1"/>
    <property type="match status" value="1"/>
</dbReference>
<feature type="region of interest" description="Disordered" evidence="7">
    <location>
        <begin position="197"/>
        <end position="295"/>
    </location>
</feature>
<dbReference type="InterPro" id="IPR014729">
    <property type="entry name" value="Rossmann-like_a/b/a_fold"/>
</dbReference>
<evidence type="ECO:0000256" key="3">
    <source>
        <dbReference type="ARBA" id="ARBA00022741"/>
    </source>
</evidence>
<gene>
    <name evidence="9" type="ORF">Slati_0268300</name>
</gene>
<feature type="compositionally biased region" description="Low complexity" evidence="7">
    <location>
        <begin position="233"/>
        <end position="247"/>
    </location>
</feature>
<dbReference type="SUPFAM" id="SSF52402">
    <property type="entry name" value="Adenine nucleotide alpha hydrolases-like"/>
    <property type="match status" value="1"/>
</dbReference>
<evidence type="ECO:0000313" key="9">
    <source>
        <dbReference type="EMBL" id="KAL0463807.1"/>
    </source>
</evidence>
<dbReference type="InterPro" id="IPR000719">
    <property type="entry name" value="Prot_kinase_dom"/>
</dbReference>
<dbReference type="Pfam" id="PF07714">
    <property type="entry name" value="PK_Tyr_Ser-Thr"/>
    <property type="match status" value="1"/>
</dbReference>
<dbReference type="Gene3D" id="1.10.510.10">
    <property type="entry name" value="Transferase(Phosphotransferase) domain 1"/>
    <property type="match status" value="1"/>
</dbReference>
<feature type="region of interest" description="Disordered" evidence="7">
    <location>
        <begin position="795"/>
        <end position="839"/>
    </location>
</feature>
<reference evidence="9" key="1">
    <citation type="submission" date="2020-06" db="EMBL/GenBank/DDBJ databases">
        <authorList>
            <person name="Li T."/>
            <person name="Hu X."/>
            <person name="Zhang T."/>
            <person name="Song X."/>
            <person name="Zhang H."/>
            <person name="Dai N."/>
            <person name="Sheng W."/>
            <person name="Hou X."/>
            <person name="Wei L."/>
        </authorList>
    </citation>
    <scope>NUCLEOTIDE SEQUENCE</scope>
    <source>
        <strain evidence="9">KEN1</strain>
        <tissue evidence="9">Leaf</tissue>
    </source>
</reference>
<evidence type="ECO:0000256" key="4">
    <source>
        <dbReference type="ARBA" id="ARBA00022786"/>
    </source>
</evidence>
<dbReference type="PROSITE" id="PS50011">
    <property type="entry name" value="PROTEIN_KINASE_DOM"/>
    <property type="match status" value="1"/>
</dbReference>
<feature type="compositionally biased region" description="Polar residues" evidence="7">
    <location>
        <begin position="197"/>
        <end position="219"/>
    </location>
</feature>
<name>A0AAW2YEK6_9LAMI</name>
<protein>
    <recommendedName>
        <fullName evidence="2">RING-type E3 ubiquitin transferase</fullName>
        <ecNumber evidence="2">2.3.2.27</ecNumber>
    </recommendedName>
</protein>
<dbReference type="CDD" id="cd01989">
    <property type="entry name" value="USP_STK_Ubox_N"/>
    <property type="match status" value="1"/>
</dbReference>
<dbReference type="InterPro" id="IPR011009">
    <property type="entry name" value="Kinase-like_dom_sf"/>
</dbReference>
<evidence type="ECO:0000256" key="1">
    <source>
        <dbReference type="ARBA" id="ARBA00000900"/>
    </source>
</evidence>
<feature type="coiled-coil region" evidence="6">
    <location>
        <begin position="447"/>
        <end position="481"/>
    </location>
</feature>
<keyword evidence="5" id="KW-0067">ATP-binding</keyword>
<evidence type="ECO:0000256" key="7">
    <source>
        <dbReference type="SAM" id="MobiDB-lite"/>
    </source>
</evidence>
<dbReference type="CDD" id="cd14066">
    <property type="entry name" value="STKc_IRAK"/>
    <property type="match status" value="1"/>
</dbReference>
<evidence type="ECO:0000256" key="6">
    <source>
        <dbReference type="SAM" id="Coils"/>
    </source>
</evidence>
<evidence type="ECO:0000256" key="2">
    <source>
        <dbReference type="ARBA" id="ARBA00012483"/>
    </source>
</evidence>
<feature type="compositionally biased region" description="Polar residues" evidence="7">
    <location>
        <begin position="822"/>
        <end position="832"/>
    </location>
</feature>
<keyword evidence="3" id="KW-0547">Nucleotide-binding</keyword>
<evidence type="ECO:0000259" key="8">
    <source>
        <dbReference type="PROSITE" id="PS50011"/>
    </source>
</evidence>
<dbReference type="GO" id="GO:0061630">
    <property type="term" value="F:ubiquitin protein ligase activity"/>
    <property type="evidence" value="ECO:0007669"/>
    <property type="project" value="UniProtKB-EC"/>
</dbReference>
<sequence length="839" mass="93171">MANCELEYSSEEGTPSTVVAVDKDKNSQFAVRWAVENLRLSNRQIILVYVCTQQNLRPQDGEARGLTQAELQQLFLPYRGFCARKGIRAKEVILQAIDVTTALCEFISANCITTIVLGASSRGALARAFKNTDIPTSVGRHAPDFCSVFCVSKGKVLKIKCGKEPLFPITPTNSMPQNTSFSCDTPPKVFVQGSWRTASDGQRGSPESSKNTSPLNPGNNIRDYQLIIPSERPSVSSTASPPHSVSSNDSLPMLPWRKWPGSKSRSPMGSDNVSFETASYHSSNSGDHVGAGDFDSGRMTPLRRLPGGKMTPFQQSANHLNLRGRTLESLPDFSCGSSERSDMQSFNSDISYELVDRMSDSSRSSTSSVAAELEEELRRVKLELKQTTERYSAACQEAEAAKEKVRDLVQWKSEEASRIEEAKHSREAALAIVEREKHKCKAALEIAQKAQRIAELETEKRKRAELKFKQESEEKQKAMTELANSAVRYRRYAIEEIEVATNNFSSLNKIGEGGYGPVYKAIMDHTAVAIKVLKSDETEGLKQFQQEVDVLSRMRHPNMVILLGACPEFGCLVYEHMENGCLDDRLFCKDGTPPIPWTIRFRIAADIATALNFLHQTKPEPLVHRDLKPANILLDKNFVSKISDVGLSRLVPPSVVDSVTQYHMTAAAGTFCYIDPEYQQTGMLGTKSDIYSFGILLLQIITAKSPMGLTHQVESAIETGRFPEILDQNIKDWPIEETLSFAKLALQCCELRRRDRPDLDTVILPELERLRDLGSQIKPEGRAYYMHLQGPSSLASSFSSQNTMNNSETKTENQSKNESGHDGSTVTSASDCSSKDRSR</sequence>
<proteinExistence type="predicted"/>
<dbReference type="GO" id="GO:0005524">
    <property type="term" value="F:ATP binding"/>
    <property type="evidence" value="ECO:0007669"/>
    <property type="project" value="UniProtKB-KW"/>
</dbReference>
<dbReference type="AlphaFoldDB" id="A0AAW2YEK6"/>
<dbReference type="Pfam" id="PF00582">
    <property type="entry name" value="Usp"/>
    <property type="match status" value="1"/>
</dbReference>
<comment type="caution">
    <text evidence="9">The sequence shown here is derived from an EMBL/GenBank/DDBJ whole genome shotgun (WGS) entry which is preliminary data.</text>
</comment>
<keyword evidence="4" id="KW-0833">Ubl conjugation pathway</keyword>
<keyword evidence="6" id="KW-0175">Coiled coil</keyword>
<dbReference type="SUPFAM" id="SSF56112">
    <property type="entry name" value="Protein kinase-like (PK-like)"/>
    <property type="match status" value="1"/>
</dbReference>
<reference evidence="9" key="2">
    <citation type="journal article" date="2024" name="Plant">
        <title>Genomic evolution and insights into agronomic trait innovations of Sesamum species.</title>
        <authorList>
            <person name="Miao H."/>
            <person name="Wang L."/>
            <person name="Qu L."/>
            <person name="Liu H."/>
            <person name="Sun Y."/>
            <person name="Le M."/>
            <person name="Wang Q."/>
            <person name="Wei S."/>
            <person name="Zheng Y."/>
            <person name="Lin W."/>
            <person name="Duan Y."/>
            <person name="Cao H."/>
            <person name="Xiong S."/>
            <person name="Wang X."/>
            <person name="Wei L."/>
            <person name="Li C."/>
            <person name="Ma Q."/>
            <person name="Ju M."/>
            <person name="Zhao R."/>
            <person name="Li G."/>
            <person name="Mu C."/>
            <person name="Tian Q."/>
            <person name="Mei H."/>
            <person name="Zhang T."/>
            <person name="Gao T."/>
            <person name="Zhang H."/>
        </authorList>
    </citation>
    <scope>NUCLEOTIDE SEQUENCE</scope>
    <source>
        <strain evidence="9">KEN1</strain>
    </source>
</reference>
<feature type="compositionally biased region" description="Polar residues" evidence="7">
    <location>
        <begin position="795"/>
        <end position="808"/>
    </location>
</feature>
<dbReference type="InterPro" id="IPR001245">
    <property type="entry name" value="Ser-Thr/Tyr_kinase_cat_dom"/>
</dbReference>
<dbReference type="SMART" id="SM00220">
    <property type="entry name" value="S_TKc"/>
    <property type="match status" value="1"/>
</dbReference>
<dbReference type="FunFam" id="3.30.200.20:FF:000162">
    <property type="entry name" value="Adenine nucleotide alpha hydrolase-like domain kinase"/>
    <property type="match status" value="1"/>
</dbReference>
<comment type="catalytic activity">
    <reaction evidence="1">
        <text>S-ubiquitinyl-[E2 ubiquitin-conjugating enzyme]-L-cysteine + [acceptor protein]-L-lysine = [E2 ubiquitin-conjugating enzyme]-L-cysteine + N(6)-ubiquitinyl-[acceptor protein]-L-lysine.</text>
        <dbReference type="EC" id="2.3.2.27"/>
    </reaction>
</comment>
<evidence type="ECO:0000256" key="5">
    <source>
        <dbReference type="ARBA" id="ARBA00022840"/>
    </source>
</evidence>
<feature type="compositionally biased region" description="Basic and acidic residues" evidence="7">
    <location>
        <begin position="809"/>
        <end position="821"/>
    </location>
</feature>
<dbReference type="PANTHER" id="PTHR45647">
    <property type="entry name" value="OS02G0152300 PROTEIN"/>
    <property type="match status" value="1"/>
</dbReference>
<dbReference type="PROSITE" id="PS00108">
    <property type="entry name" value="PROTEIN_KINASE_ST"/>
    <property type="match status" value="1"/>
</dbReference>
<dbReference type="EMBL" id="JACGWN010000001">
    <property type="protein sequence ID" value="KAL0463807.1"/>
    <property type="molecule type" value="Genomic_DNA"/>
</dbReference>
<dbReference type="InterPro" id="IPR051348">
    <property type="entry name" value="U-box_ubiquitin_ligases"/>
</dbReference>
<accession>A0AAW2YEK6</accession>
<feature type="compositionally biased region" description="Polar residues" evidence="7">
    <location>
        <begin position="263"/>
        <end position="286"/>
    </location>
</feature>
<dbReference type="InterPro" id="IPR008271">
    <property type="entry name" value="Ser/Thr_kinase_AS"/>
</dbReference>
<organism evidence="9">
    <name type="scientific">Sesamum latifolium</name>
    <dbReference type="NCBI Taxonomy" id="2727402"/>
    <lineage>
        <taxon>Eukaryota</taxon>
        <taxon>Viridiplantae</taxon>
        <taxon>Streptophyta</taxon>
        <taxon>Embryophyta</taxon>
        <taxon>Tracheophyta</taxon>
        <taxon>Spermatophyta</taxon>
        <taxon>Magnoliopsida</taxon>
        <taxon>eudicotyledons</taxon>
        <taxon>Gunneridae</taxon>
        <taxon>Pentapetalae</taxon>
        <taxon>asterids</taxon>
        <taxon>lamiids</taxon>
        <taxon>Lamiales</taxon>
        <taxon>Pedaliaceae</taxon>
        <taxon>Sesamum</taxon>
    </lineage>
</organism>
<feature type="domain" description="Protein kinase" evidence="8">
    <location>
        <begin position="504"/>
        <end position="770"/>
    </location>
</feature>
<dbReference type="GO" id="GO:0004672">
    <property type="term" value="F:protein kinase activity"/>
    <property type="evidence" value="ECO:0007669"/>
    <property type="project" value="InterPro"/>
</dbReference>
<dbReference type="PANTHER" id="PTHR45647:SF51">
    <property type="entry name" value="PROTEIN KINASE SUPERFAMILY PROTEIN"/>
    <property type="match status" value="1"/>
</dbReference>
<dbReference type="InterPro" id="IPR006016">
    <property type="entry name" value="UspA"/>
</dbReference>
<feature type="coiled-coil region" evidence="6">
    <location>
        <begin position="363"/>
        <end position="404"/>
    </location>
</feature>
<dbReference type="EC" id="2.3.2.27" evidence="2"/>